<organism evidence="2 3">
    <name type="scientific">Pseudomonas panipatensis</name>
    <dbReference type="NCBI Taxonomy" id="428992"/>
    <lineage>
        <taxon>Bacteria</taxon>
        <taxon>Pseudomonadati</taxon>
        <taxon>Pseudomonadota</taxon>
        <taxon>Gammaproteobacteria</taxon>
        <taxon>Pseudomonadales</taxon>
        <taxon>Pseudomonadaceae</taxon>
        <taxon>Pseudomonas</taxon>
    </lineage>
</organism>
<dbReference type="RefSeq" id="WP_090266353.1">
    <property type="nucleotide sequence ID" value="NZ_FNDS01000010.1"/>
</dbReference>
<reference evidence="3" key="1">
    <citation type="submission" date="2016-10" db="EMBL/GenBank/DDBJ databases">
        <authorList>
            <person name="Varghese N."/>
            <person name="Submissions S."/>
        </authorList>
    </citation>
    <scope>NUCLEOTIDE SEQUENCE [LARGE SCALE GENOMIC DNA]</scope>
    <source>
        <strain evidence="3">CCM 7469</strain>
    </source>
</reference>
<dbReference type="PROSITE" id="PS51257">
    <property type="entry name" value="PROKAR_LIPOPROTEIN"/>
    <property type="match status" value="1"/>
</dbReference>
<evidence type="ECO:0000313" key="3">
    <source>
        <dbReference type="Proteomes" id="UP000199636"/>
    </source>
</evidence>
<dbReference type="Proteomes" id="UP000199636">
    <property type="component" value="Unassembled WGS sequence"/>
</dbReference>
<accession>A0A1G8L449</accession>
<proteinExistence type="predicted"/>
<dbReference type="EMBL" id="FNDS01000010">
    <property type="protein sequence ID" value="SDI50452.1"/>
    <property type="molecule type" value="Genomic_DNA"/>
</dbReference>
<keyword evidence="3" id="KW-1185">Reference proteome</keyword>
<evidence type="ECO:0008006" key="4">
    <source>
        <dbReference type="Google" id="ProtNLM"/>
    </source>
</evidence>
<sequence length="63" mass="6754">MRRHLIPPILLAACIAIGGSSCHDYGSDSGKQPPAADNPRSGYQMVPSQQIQPRVQSLPMPGR</sequence>
<dbReference type="AlphaFoldDB" id="A0A1G8L449"/>
<evidence type="ECO:0000256" key="1">
    <source>
        <dbReference type="SAM" id="MobiDB-lite"/>
    </source>
</evidence>
<feature type="region of interest" description="Disordered" evidence="1">
    <location>
        <begin position="23"/>
        <end position="63"/>
    </location>
</feature>
<gene>
    <name evidence="2" type="ORF">SAMN05216272_110140</name>
</gene>
<feature type="compositionally biased region" description="Polar residues" evidence="1">
    <location>
        <begin position="46"/>
        <end position="55"/>
    </location>
</feature>
<evidence type="ECO:0000313" key="2">
    <source>
        <dbReference type="EMBL" id="SDI50452.1"/>
    </source>
</evidence>
<name>A0A1G8L449_9PSED</name>
<protein>
    <recommendedName>
        <fullName evidence="4">Lipoprotein</fullName>
    </recommendedName>
</protein>